<dbReference type="RefSeq" id="WP_100357437.1">
    <property type="nucleotide sequence ID" value="NZ_PGOZ01000004.1"/>
</dbReference>
<organism evidence="2 3">
    <name type="scientific">Acinetobacter pseudolwoffii</name>
    <dbReference type="NCBI Taxonomy" id="2053287"/>
    <lineage>
        <taxon>Bacteria</taxon>
        <taxon>Pseudomonadati</taxon>
        <taxon>Pseudomonadota</taxon>
        <taxon>Gammaproteobacteria</taxon>
        <taxon>Moraxellales</taxon>
        <taxon>Moraxellaceae</taxon>
        <taxon>Acinetobacter</taxon>
    </lineage>
</organism>
<gene>
    <name evidence="2" type="ORF">CU320_05310</name>
</gene>
<dbReference type="AlphaFoldDB" id="A0A2H9UMX4"/>
<name>A0A2H9UMX4_9GAMM</name>
<dbReference type="Proteomes" id="UP000242351">
    <property type="component" value="Unassembled WGS sequence"/>
</dbReference>
<evidence type="ECO:0000256" key="1">
    <source>
        <dbReference type="SAM" id="SignalP"/>
    </source>
</evidence>
<dbReference type="Pfam" id="PF10670">
    <property type="entry name" value="DUF4198"/>
    <property type="match status" value="1"/>
</dbReference>
<proteinExistence type="predicted"/>
<dbReference type="EMBL" id="PGOZ01000004">
    <property type="protein sequence ID" value="PJI33062.1"/>
    <property type="molecule type" value="Genomic_DNA"/>
</dbReference>
<keyword evidence="1" id="KW-0732">Signal</keyword>
<evidence type="ECO:0000313" key="2">
    <source>
        <dbReference type="EMBL" id="PJI33062.1"/>
    </source>
</evidence>
<comment type="caution">
    <text evidence="2">The sequence shown here is derived from an EMBL/GenBank/DDBJ whole genome shotgun (WGS) entry which is preliminary data.</text>
</comment>
<feature type="chain" id="PRO_5014161001" evidence="1">
    <location>
        <begin position="23"/>
        <end position="277"/>
    </location>
</feature>
<reference evidence="2 3" key="2">
    <citation type="submission" date="2017-12" db="EMBL/GenBank/DDBJ databases">
        <title>Revising the taxonomy of the Acinetobacter lwoffii group: the description of Acinetobacter pseudolwoffii sp. nov. and emended description of Acinetobacter lwoffii.</title>
        <authorList>
            <person name="Nemec A."/>
        </authorList>
    </citation>
    <scope>NUCLEOTIDE SEQUENCE [LARGE SCALE GENOMIC DNA]</scope>
    <source>
        <strain evidence="2 3">ANC 5347</strain>
    </source>
</reference>
<accession>A0A2H9UMX4</accession>
<reference evidence="2 3" key="1">
    <citation type="submission" date="2017-11" db="EMBL/GenBank/DDBJ databases">
        <authorList>
            <person name="Han C.G."/>
        </authorList>
    </citation>
    <scope>NUCLEOTIDE SEQUENCE [LARGE SCALE GENOMIC DNA]</scope>
    <source>
        <strain evidence="2 3">ANC 5347</strain>
    </source>
</reference>
<protein>
    <submittedName>
        <fullName evidence="2">DUF4198 domain-containing protein</fullName>
    </submittedName>
</protein>
<evidence type="ECO:0000313" key="3">
    <source>
        <dbReference type="Proteomes" id="UP000242351"/>
    </source>
</evidence>
<feature type="signal peptide" evidence="1">
    <location>
        <begin position="1"/>
        <end position="22"/>
    </location>
</feature>
<sequence length="277" mass="31739">MNKLVKVMPFLIFGVISSTAFAHYPYVAPLSYQTFNNHTAIVSGFYDNPFASEVAIKNFKFHYHTPTGQKIYLADDAWTKTKTLSSYSLENKQEGTYRIRGEKQGNSLKYAQVAQKWKMVLSAVPKANQAANQNVIDQQALKKNMPQKTVQTIDIIETFVSRRVTSNQVIQHIHAGFDVQFITHPNAFKKSQAIQLKVLDDKKGVANLNVEILAQTTDFSRDKKIYKALTTDAQGLLNFNMQEKGQYLMKIDYQQPFEIKKNDLKRYKYTLAFNVMD</sequence>
<dbReference type="InterPro" id="IPR019613">
    <property type="entry name" value="DUF4198"/>
</dbReference>